<evidence type="ECO:0000313" key="14">
    <source>
        <dbReference type="Proteomes" id="UP001187682"/>
    </source>
</evidence>
<dbReference type="GO" id="GO:0015421">
    <property type="term" value="F:ABC-type oligopeptide transporter activity"/>
    <property type="evidence" value="ECO:0007669"/>
    <property type="project" value="TreeGrafter"/>
</dbReference>
<proteinExistence type="inferred from homology"/>
<comment type="subcellular location">
    <subcellularLocation>
        <location evidence="1">Membrane</location>
        <topology evidence="1">Multi-pass membrane protein</topology>
    </subcellularLocation>
</comment>
<dbReference type="InterPro" id="IPR003439">
    <property type="entry name" value="ABC_transporter-like_ATP-bd"/>
</dbReference>
<dbReference type="GO" id="GO:0016887">
    <property type="term" value="F:ATP hydrolysis activity"/>
    <property type="evidence" value="ECO:0007669"/>
    <property type="project" value="InterPro"/>
</dbReference>
<feature type="transmembrane region" description="Helical" evidence="10">
    <location>
        <begin position="1102"/>
        <end position="1122"/>
    </location>
</feature>
<reference evidence="13" key="1">
    <citation type="submission" date="2018-03" db="EMBL/GenBank/DDBJ databases">
        <authorList>
            <person name="Guldener U."/>
        </authorList>
    </citation>
    <scope>NUCLEOTIDE SEQUENCE</scope>
</reference>
<evidence type="ECO:0000256" key="8">
    <source>
        <dbReference type="ARBA" id="ARBA00023136"/>
    </source>
</evidence>
<feature type="transmembrane region" description="Helical" evidence="10">
    <location>
        <begin position="305"/>
        <end position="325"/>
    </location>
</feature>
<name>A0AAE8STM4_9PEZI</name>
<feature type="domain" description="ABC transmembrane type-1" evidence="12">
    <location>
        <begin position="178"/>
        <end position="473"/>
    </location>
</feature>
<evidence type="ECO:0000256" key="9">
    <source>
        <dbReference type="SAM" id="MobiDB-lite"/>
    </source>
</evidence>
<dbReference type="GO" id="GO:0005524">
    <property type="term" value="F:ATP binding"/>
    <property type="evidence" value="ECO:0007669"/>
    <property type="project" value="UniProtKB-KW"/>
</dbReference>
<feature type="region of interest" description="Disordered" evidence="9">
    <location>
        <begin position="1"/>
        <end position="63"/>
    </location>
</feature>
<feature type="compositionally biased region" description="Basic and acidic residues" evidence="9">
    <location>
        <begin position="1145"/>
        <end position="1164"/>
    </location>
</feature>
<comment type="similarity">
    <text evidence="2">Belongs to the ABC transporter superfamily. ABCB family. Multidrug resistance exporter (TC 3.A.1.201) subfamily.</text>
</comment>
<feature type="compositionally biased region" description="Low complexity" evidence="9">
    <location>
        <begin position="116"/>
        <end position="128"/>
    </location>
</feature>
<evidence type="ECO:0000256" key="4">
    <source>
        <dbReference type="ARBA" id="ARBA00022692"/>
    </source>
</evidence>
<dbReference type="Proteomes" id="UP001187682">
    <property type="component" value="Unassembled WGS sequence"/>
</dbReference>
<dbReference type="InterPro" id="IPR011527">
    <property type="entry name" value="ABC1_TM_dom"/>
</dbReference>
<evidence type="ECO:0000256" key="10">
    <source>
        <dbReference type="SAM" id="Phobius"/>
    </source>
</evidence>
<feature type="compositionally biased region" description="Pro residues" evidence="9">
    <location>
        <begin position="9"/>
        <end position="24"/>
    </location>
</feature>
<feature type="compositionally biased region" description="Polar residues" evidence="9">
    <location>
        <begin position="46"/>
        <end position="60"/>
    </location>
</feature>
<dbReference type="PROSITE" id="PS50893">
    <property type="entry name" value="ABC_TRANSPORTER_2"/>
    <property type="match status" value="2"/>
</dbReference>
<feature type="transmembrane region" description="Helical" evidence="10">
    <location>
        <begin position="963"/>
        <end position="982"/>
    </location>
</feature>
<dbReference type="CDD" id="cd18577">
    <property type="entry name" value="ABC_6TM_Pgp_ABCB1_D1_like"/>
    <property type="match status" value="1"/>
</dbReference>
<keyword evidence="8 10" id="KW-0472">Membrane</keyword>
<comment type="caution">
    <text evidence="13">The sequence shown here is derived from an EMBL/GenBank/DDBJ whole genome shotgun (WGS) entry which is preliminary data.</text>
</comment>
<feature type="domain" description="ABC transporter" evidence="11">
    <location>
        <begin position="508"/>
        <end position="768"/>
    </location>
</feature>
<dbReference type="PANTHER" id="PTHR43394">
    <property type="entry name" value="ATP-DEPENDENT PERMEASE MDL1, MITOCHONDRIAL"/>
    <property type="match status" value="1"/>
</dbReference>
<evidence type="ECO:0000259" key="12">
    <source>
        <dbReference type="PROSITE" id="PS50929"/>
    </source>
</evidence>
<gene>
    <name evidence="13" type="ORF">DNG_03074</name>
</gene>
<feature type="transmembrane region" description="Helical" evidence="10">
    <location>
        <begin position="1067"/>
        <end position="1090"/>
    </location>
</feature>
<evidence type="ECO:0000256" key="7">
    <source>
        <dbReference type="ARBA" id="ARBA00022989"/>
    </source>
</evidence>
<dbReference type="FunFam" id="3.40.50.300:FF:000913">
    <property type="entry name" value="ABC multidrug transporter SitT"/>
    <property type="match status" value="1"/>
</dbReference>
<dbReference type="PROSITE" id="PS50929">
    <property type="entry name" value="ABC_TM1F"/>
    <property type="match status" value="2"/>
</dbReference>
<keyword evidence="5" id="KW-0547">Nucleotide-binding</keyword>
<feature type="domain" description="ABC transmembrane type-1" evidence="12">
    <location>
        <begin position="843"/>
        <end position="1130"/>
    </location>
</feature>
<dbReference type="FunFam" id="3.40.50.300:FF:000967">
    <property type="entry name" value="ABC multidrug transporter mdr4"/>
    <property type="match status" value="1"/>
</dbReference>
<feature type="region of interest" description="Disordered" evidence="9">
    <location>
        <begin position="87"/>
        <end position="145"/>
    </location>
</feature>
<evidence type="ECO:0000256" key="3">
    <source>
        <dbReference type="ARBA" id="ARBA00022448"/>
    </source>
</evidence>
<evidence type="ECO:0000256" key="2">
    <source>
        <dbReference type="ARBA" id="ARBA00007577"/>
    </source>
</evidence>
<dbReference type="Pfam" id="PF00005">
    <property type="entry name" value="ABC_tran"/>
    <property type="match status" value="2"/>
</dbReference>
<accession>A0AAE8STM4</accession>
<dbReference type="InterPro" id="IPR039421">
    <property type="entry name" value="Type_1_exporter"/>
</dbReference>
<dbReference type="Gene3D" id="1.20.1560.10">
    <property type="entry name" value="ABC transporter type 1, transmembrane domain"/>
    <property type="match status" value="1"/>
</dbReference>
<evidence type="ECO:0000259" key="11">
    <source>
        <dbReference type="PROSITE" id="PS50893"/>
    </source>
</evidence>
<protein>
    <submittedName>
        <fullName evidence="13">Related to multidrug resistance protein</fullName>
    </submittedName>
</protein>
<organism evidence="13 14">
    <name type="scientific">Cephalotrichum gorgonifer</name>
    <dbReference type="NCBI Taxonomy" id="2041049"/>
    <lineage>
        <taxon>Eukaryota</taxon>
        <taxon>Fungi</taxon>
        <taxon>Dikarya</taxon>
        <taxon>Ascomycota</taxon>
        <taxon>Pezizomycotina</taxon>
        <taxon>Sordariomycetes</taxon>
        <taxon>Hypocreomycetidae</taxon>
        <taxon>Microascales</taxon>
        <taxon>Microascaceae</taxon>
        <taxon>Cephalotrichum</taxon>
    </lineage>
</organism>
<feature type="transmembrane region" description="Helical" evidence="10">
    <location>
        <begin position="331"/>
        <end position="352"/>
    </location>
</feature>
<evidence type="ECO:0000256" key="5">
    <source>
        <dbReference type="ARBA" id="ARBA00022741"/>
    </source>
</evidence>
<keyword evidence="3" id="KW-0813">Transport</keyword>
<dbReference type="InterPro" id="IPR036640">
    <property type="entry name" value="ABC1_TM_sf"/>
</dbReference>
<sequence>MDKPAPQAGAPPPPAPAPAPPGPSASPIGASIVTTTSPLVPKPSFASIQSTESAPGSASGLTAKPSVASLASTKGLLGASAPIAGWPQARSGGKGALEDVPESPASPGEKRWAGLGPKAKAAVSPGAAAGSGPGKGPAGQGGAAAATAAKEQQGYKTRIGTFLRVFTYTSAGERIALALTVIMAMGSGSITPITSIVFGRLVTAVTSFYSQNLSEESIAREFTMEVRECVLYMLYLFVGKFIFTYFSVLGFRTISLRISANIRHTYLTTLLSLPVSTLDLVPPGRPAFLITHTANTLRLGTGEKLSNLLTSISLIITAVAIAFAHSWKLTLVAGAGLVVVAGTYLATVPYVMRGMRGVEEADGKGAGVSGEAFGMVRMVKALGAEEGVVERYGRLVGESRRKGVGIAKVIAIQQGVVFFTIYATFALAFFFAIKLYLNSEIPNVGSLIIVLMSVMMVTMTITTLAPPITAILRSSLAATVLFTTIDLPLPPTSGKKPPGDEVSAAGDIVLTNVNFTYPQRHDVKVLAGVNLRIPAGKTTAIVGPSGSGKSTIVGLVERWYDLDGDWKDKLKIFLLRNGRITCGGVDLKDMDLKWWRSQIGLVQQEPFLFDDTIQRNIEHGLVGTQWEHESAQRKTELVKEACREAFADEFIARLPDGLQTNVGPSGLKLSTGQRQRLSLARALIRHPSILILDEATSSLDSRSEQVVQAALDRAASARGRTTISIAHRLSTVRRADKIVVLAAGKIVQEGTHEGLMAEVGGAYWKLATAQRVDLQGGPGGPGPSPLGAEVGGARGRSMDIMESEESMGEKEKDGGGEGAGGGFFASFGTLIVEQGRERWRWYAVLVFGVLIAGASPAVQAFLFANVLSGFYLTGEYLRDWVAFWCLMFTALAGAVGLGYFTLAWAATTLAFDITATYRKQYFRNLIAKPIPYHDLPTHTPTILTTQTATDPPNLQQLLGTNTGFLLISVLSITGCVALSLYFGWKLALASLAGSLPLILAAGFLRLRYEARFERENREVFEGSARFAMECVGACRTVSSLGMEAGILRRYRTLLGAQVEGAWRKGRWGVLIVAASDGVPLLCMAFVLWYGGRLLAAQEYYPFQYLVVYIAIVQGGIGAGQWLSFAPNIAQATAAANRILASRDLEPGEESKEVGDSDKAEEAAAREVTPGAGAGGARIEFSNVWFRYPARDAPVLSGLDLMIEKGQFAAVVGPSGKTSIISLLERFYTPNAGSITYNGTDISATPLPAHRARLSLVSQEPHLFTGTIRDNILAGLPHARHNPSDFTPLLHSTCEAVGLHSFVVSLPNGYDTLVGPHGVLLSGGQRQRISLARALVREPEVLLLDEATANLDAEAEKSVRGVVEGMRGARTVVVVAHRLASVQGADMIFVLGEGGVVEKGTPAELLARKGVFYRMCLAQALDQ</sequence>
<feature type="compositionally biased region" description="Gly residues" evidence="9">
    <location>
        <begin position="129"/>
        <end position="142"/>
    </location>
</feature>
<feature type="transmembrane region" description="Helical" evidence="10">
    <location>
        <begin position="445"/>
        <end position="465"/>
    </location>
</feature>
<feature type="transmembrane region" description="Helical" evidence="10">
    <location>
        <begin position="230"/>
        <end position="251"/>
    </location>
</feature>
<evidence type="ECO:0000256" key="1">
    <source>
        <dbReference type="ARBA" id="ARBA00004141"/>
    </source>
</evidence>
<keyword evidence="7 10" id="KW-1133">Transmembrane helix</keyword>
<feature type="transmembrane region" description="Helical" evidence="10">
    <location>
        <begin position="881"/>
        <end position="911"/>
    </location>
</feature>
<feature type="transmembrane region" description="Helical" evidence="10">
    <location>
        <begin position="988"/>
        <end position="1008"/>
    </location>
</feature>
<dbReference type="Pfam" id="PF00664">
    <property type="entry name" value="ABC_membrane"/>
    <property type="match status" value="2"/>
</dbReference>
<keyword evidence="4 10" id="KW-0812">Transmembrane</keyword>
<feature type="domain" description="ABC transporter" evidence="11">
    <location>
        <begin position="1178"/>
        <end position="1417"/>
    </location>
</feature>
<dbReference type="PROSITE" id="PS00211">
    <property type="entry name" value="ABC_TRANSPORTER_1"/>
    <property type="match status" value="1"/>
</dbReference>
<dbReference type="GO" id="GO:0090374">
    <property type="term" value="P:oligopeptide export from mitochondrion"/>
    <property type="evidence" value="ECO:0007669"/>
    <property type="project" value="TreeGrafter"/>
</dbReference>
<dbReference type="PANTHER" id="PTHR43394:SF27">
    <property type="entry name" value="ATP-DEPENDENT TRANSLOCASE ABCB1-LIKE"/>
    <property type="match status" value="1"/>
</dbReference>
<evidence type="ECO:0000313" key="13">
    <source>
        <dbReference type="EMBL" id="SPO00227.1"/>
    </source>
</evidence>
<feature type="transmembrane region" description="Helical" evidence="10">
    <location>
        <begin position="409"/>
        <end position="433"/>
    </location>
</feature>
<dbReference type="CDD" id="cd18578">
    <property type="entry name" value="ABC_6TM_Pgp_ABCB1_D2_like"/>
    <property type="match status" value="1"/>
</dbReference>
<feature type="transmembrane region" description="Helical" evidence="10">
    <location>
        <begin position="841"/>
        <end position="861"/>
    </location>
</feature>
<feature type="region of interest" description="Disordered" evidence="9">
    <location>
        <begin position="1145"/>
        <end position="1170"/>
    </location>
</feature>
<dbReference type="SMART" id="SM00382">
    <property type="entry name" value="AAA"/>
    <property type="match status" value="2"/>
</dbReference>
<dbReference type="InterPro" id="IPR017871">
    <property type="entry name" value="ABC_transporter-like_CS"/>
</dbReference>
<dbReference type="EMBL" id="ONZQ02000003">
    <property type="protein sequence ID" value="SPO00227.1"/>
    <property type="molecule type" value="Genomic_DNA"/>
</dbReference>
<dbReference type="SUPFAM" id="SSF52540">
    <property type="entry name" value="P-loop containing nucleoside triphosphate hydrolases"/>
    <property type="match status" value="2"/>
</dbReference>
<dbReference type="InterPro" id="IPR003593">
    <property type="entry name" value="AAA+_ATPase"/>
</dbReference>
<dbReference type="GO" id="GO:0005743">
    <property type="term" value="C:mitochondrial inner membrane"/>
    <property type="evidence" value="ECO:0007669"/>
    <property type="project" value="TreeGrafter"/>
</dbReference>
<evidence type="ECO:0000256" key="6">
    <source>
        <dbReference type="ARBA" id="ARBA00022840"/>
    </source>
</evidence>
<dbReference type="SUPFAM" id="SSF90123">
    <property type="entry name" value="ABC transporter transmembrane region"/>
    <property type="match status" value="2"/>
</dbReference>
<dbReference type="InterPro" id="IPR027417">
    <property type="entry name" value="P-loop_NTPase"/>
</dbReference>
<keyword evidence="14" id="KW-1185">Reference proteome</keyword>
<dbReference type="Gene3D" id="3.40.50.300">
    <property type="entry name" value="P-loop containing nucleotide triphosphate hydrolases"/>
    <property type="match status" value="2"/>
</dbReference>
<keyword evidence="6" id="KW-0067">ATP-binding</keyword>